<dbReference type="OrthoDB" id="5395789at2759"/>
<dbReference type="GeneID" id="54587197"/>
<feature type="compositionally biased region" description="Basic and acidic residues" evidence="1">
    <location>
        <begin position="216"/>
        <end position="226"/>
    </location>
</feature>
<evidence type="ECO:0000313" key="3">
    <source>
        <dbReference type="Proteomes" id="UP000800094"/>
    </source>
</evidence>
<accession>A0A6A6I1F1</accession>
<feature type="region of interest" description="Disordered" evidence="1">
    <location>
        <begin position="201"/>
        <end position="226"/>
    </location>
</feature>
<feature type="compositionally biased region" description="Low complexity" evidence="1">
    <location>
        <begin position="203"/>
        <end position="212"/>
    </location>
</feature>
<dbReference type="EMBL" id="ML987203">
    <property type="protein sequence ID" value="KAF2244285.1"/>
    <property type="molecule type" value="Genomic_DNA"/>
</dbReference>
<proteinExistence type="predicted"/>
<feature type="compositionally biased region" description="Polar residues" evidence="1">
    <location>
        <begin position="113"/>
        <end position="126"/>
    </location>
</feature>
<sequence>MQAFHDFFSKTPTSSPTEASQAATPGTPTDCPMKMSTASFQQFTLELSRSKPPSAAHGMWDPDEGEFDEQIYSDLRKFPTKTLRGSPIKSVRSSLRTPPLSKKNLLSPMGTPTKKNALSPSGSTTKDAPPARSVWDADNDEFDNSVYTDLKQSVATFKSAYGTFKRSSTYRRPHLTPSYTIRTGTYDISQSLANLRATFGRGSSSVTSTTSTYNEGEDHPPVKQEQEAHPLRAQEKHYDLVAELTDANCMNPTGSDLHDDIMQALFLKAHPSLPPSYPARHMHIINLPQLADTESIPIFEYVLPRLCDAVATTLFEAGPEVLEAFLDPRNKIFELWRRTHATHYQPSIVIRRAGNEVLVGSFRSQGFKYIWGYYVKSVIDFTGKWTETYASPWTAASRVTKKGLDWDSFEVVEKESDIDPEDAKFAVWIGRSLARRLLEWRVWDYDEGAGDRSELVVDGKVMRVRMRRRTDREGSGGEVREQEE</sequence>
<gene>
    <name evidence="2" type="ORF">BU26DRAFT_569275</name>
</gene>
<dbReference type="RefSeq" id="XP_033679289.1">
    <property type="nucleotide sequence ID" value="XM_033833867.1"/>
</dbReference>
<feature type="region of interest" description="Disordered" evidence="1">
    <location>
        <begin position="84"/>
        <end position="134"/>
    </location>
</feature>
<keyword evidence="3" id="KW-1185">Reference proteome</keyword>
<protein>
    <submittedName>
        <fullName evidence="2">Uncharacterized protein</fullName>
    </submittedName>
</protein>
<evidence type="ECO:0000313" key="2">
    <source>
        <dbReference type="EMBL" id="KAF2244285.1"/>
    </source>
</evidence>
<dbReference type="AlphaFoldDB" id="A0A6A6I1F1"/>
<name>A0A6A6I1F1_9PLEO</name>
<feature type="compositionally biased region" description="Polar residues" evidence="1">
    <location>
        <begin position="10"/>
        <end position="27"/>
    </location>
</feature>
<organism evidence="2 3">
    <name type="scientific">Trematosphaeria pertusa</name>
    <dbReference type="NCBI Taxonomy" id="390896"/>
    <lineage>
        <taxon>Eukaryota</taxon>
        <taxon>Fungi</taxon>
        <taxon>Dikarya</taxon>
        <taxon>Ascomycota</taxon>
        <taxon>Pezizomycotina</taxon>
        <taxon>Dothideomycetes</taxon>
        <taxon>Pleosporomycetidae</taxon>
        <taxon>Pleosporales</taxon>
        <taxon>Massarineae</taxon>
        <taxon>Trematosphaeriaceae</taxon>
        <taxon>Trematosphaeria</taxon>
    </lineage>
</organism>
<dbReference type="Proteomes" id="UP000800094">
    <property type="component" value="Unassembled WGS sequence"/>
</dbReference>
<evidence type="ECO:0000256" key="1">
    <source>
        <dbReference type="SAM" id="MobiDB-lite"/>
    </source>
</evidence>
<reference evidence="2" key="1">
    <citation type="journal article" date="2020" name="Stud. Mycol.">
        <title>101 Dothideomycetes genomes: a test case for predicting lifestyles and emergence of pathogens.</title>
        <authorList>
            <person name="Haridas S."/>
            <person name="Albert R."/>
            <person name="Binder M."/>
            <person name="Bloem J."/>
            <person name="Labutti K."/>
            <person name="Salamov A."/>
            <person name="Andreopoulos B."/>
            <person name="Baker S."/>
            <person name="Barry K."/>
            <person name="Bills G."/>
            <person name="Bluhm B."/>
            <person name="Cannon C."/>
            <person name="Castanera R."/>
            <person name="Culley D."/>
            <person name="Daum C."/>
            <person name="Ezra D."/>
            <person name="Gonzalez J."/>
            <person name="Henrissat B."/>
            <person name="Kuo A."/>
            <person name="Liang C."/>
            <person name="Lipzen A."/>
            <person name="Lutzoni F."/>
            <person name="Magnuson J."/>
            <person name="Mondo S."/>
            <person name="Nolan M."/>
            <person name="Ohm R."/>
            <person name="Pangilinan J."/>
            <person name="Park H.-J."/>
            <person name="Ramirez L."/>
            <person name="Alfaro M."/>
            <person name="Sun H."/>
            <person name="Tritt A."/>
            <person name="Yoshinaga Y."/>
            <person name="Zwiers L.-H."/>
            <person name="Turgeon B."/>
            <person name="Goodwin S."/>
            <person name="Spatafora J."/>
            <person name="Crous P."/>
            <person name="Grigoriev I."/>
        </authorList>
    </citation>
    <scope>NUCLEOTIDE SEQUENCE</scope>
    <source>
        <strain evidence="2">CBS 122368</strain>
    </source>
</reference>
<feature type="region of interest" description="Disordered" evidence="1">
    <location>
        <begin position="1"/>
        <end position="34"/>
    </location>
</feature>